<dbReference type="AlphaFoldDB" id="A0A822EZ70"/>
<dbReference type="PANTHER" id="PTHR44924">
    <property type="entry name" value="DNAJ SUBFAMILY A MEMBER 2"/>
    <property type="match status" value="1"/>
</dbReference>
<dbReference type="PANTHER" id="PTHR44924:SF1">
    <property type="entry name" value="DNAJ SUBFAMILY A MEMBER 2"/>
    <property type="match status" value="1"/>
</dbReference>
<protein>
    <recommendedName>
        <fullName evidence="1">DNAJ-containing protein X-domain domain-containing protein</fullName>
    </recommendedName>
</protein>
<feature type="non-terminal residue" evidence="2">
    <location>
        <position position="1"/>
    </location>
</feature>
<dbReference type="Proteomes" id="UP000663848">
    <property type="component" value="Unassembled WGS sequence"/>
</dbReference>
<organism evidence="2 4">
    <name type="scientific">Rotaria socialis</name>
    <dbReference type="NCBI Taxonomy" id="392032"/>
    <lineage>
        <taxon>Eukaryota</taxon>
        <taxon>Metazoa</taxon>
        <taxon>Spiralia</taxon>
        <taxon>Gnathifera</taxon>
        <taxon>Rotifera</taxon>
        <taxon>Eurotatoria</taxon>
        <taxon>Bdelloidea</taxon>
        <taxon>Philodinida</taxon>
        <taxon>Philodinidae</taxon>
        <taxon>Rotaria</taxon>
    </lineage>
</organism>
<evidence type="ECO:0000313" key="2">
    <source>
        <dbReference type="EMBL" id="CAF5113488.1"/>
    </source>
</evidence>
<name>A0A822EZ70_9BILA</name>
<dbReference type="InterPro" id="IPR026894">
    <property type="entry name" value="DnaJ_X"/>
</dbReference>
<dbReference type="EMBL" id="CAJOBR010077800">
    <property type="protein sequence ID" value="CAF5115864.1"/>
    <property type="molecule type" value="Genomic_DNA"/>
</dbReference>
<dbReference type="Pfam" id="PF14308">
    <property type="entry name" value="DnaJ-X"/>
    <property type="match status" value="1"/>
</dbReference>
<evidence type="ECO:0000259" key="1">
    <source>
        <dbReference type="Pfam" id="PF14308"/>
    </source>
</evidence>
<evidence type="ECO:0000313" key="3">
    <source>
        <dbReference type="EMBL" id="CAF5115864.1"/>
    </source>
</evidence>
<reference evidence="2" key="1">
    <citation type="submission" date="2021-02" db="EMBL/GenBank/DDBJ databases">
        <authorList>
            <person name="Nowell W R."/>
        </authorList>
    </citation>
    <scope>NUCLEOTIDE SEQUENCE</scope>
</reference>
<evidence type="ECO:0000313" key="4">
    <source>
        <dbReference type="Proteomes" id="UP000663848"/>
    </source>
</evidence>
<comment type="caution">
    <text evidence="2">The sequence shown here is derived from an EMBL/GenBank/DDBJ whole genome shotgun (WGS) entry which is preliminary data.</text>
</comment>
<dbReference type="EMBL" id="CAJOBR010076659">
    <property type="protein sequence ID" value="CAF5113488.1"/>
    <property type="molecule type" value="Genomic_DNA"/>
</dbReference>
<sequence>KLEMDTTAKSMEALWRATKLEIECIQRNVCDQVLSDPACSRQIRRYRCKALSKMGDIWQQATLSN</sequence>
<proteinExistence type="predicted"/>
<accession>A0A822EZ70</accession>
<feature type="domain" description="DNAJ-containing protein X-domain" evidence="1">
    <location>
        <begin position="1"/>
        <end position="63"/>
    </location>
</feature>
<gene>
    <name evidence="2" type="ORF">QYT958_LOCUS45608</name>
    <name evidence="3" type="ORF">QYT958_LOCUS45752</name>
</gene>